<dbReference type="KEGG" id="mph:MLP_04460"/>
<dbReference type="SUPFAM" id="SSF141571">
    <property type="entry name" value="Pentapeptide repeat-like"/>
    <property type="match status" value="1"/>
</dbReference>
<evidence type="ECO:0000313" key="1">
    <source>
        <dbReference type="EMBL" id="BAK33460.1"/>
    </source>
</evidence>
<dbReference type="RefSeq" id="WP_013861349.1">
    <property type="nucleotide sequence ID" value="NC_015635.1"/>
</dbReference>
<dbReference type="Proteomes" id="UP000007947">
    <property type="component" value="Chromosome"/>
</dbReference>
<dbReference type="HOGENOM" id="CLU_033401_5_1_11"/>
<evidence type="ECO:0000313" key="2">
    <source>
        <dbReference type="Proteomes" id="UP000007947"/>
    </source>
</evidence>
<reference evidence="1 2" key="1">
    <citation type="submission" date="2011-05" db="EMBL/GenBank/DDBJ databases">
        <title>Whole genome sequence of Microlunatus phosphovorus NM-1.</title>
        <authorList>
            <person name="Hosoyama A."/>
            <person name="Sasaki K."/>
            <person name="Harada T."/>
            <person name="Igarashi R."/>
            <person name="Kawakoshi A."/>
            <person name="Sasagawa M."/>
            <person name="Fukada J."/>
            <person name="Nakamura S."/>
            <person name="Katano Y."/>
            <person name="Hanada S."/>
            <person name="Kamagata Y."/>
            <person name="Nakamura N."/>
            <person name="Yamazaki S."/>
            <person name="Fujita N."/>
        </authorList>
    </citation>
    <scope>NUCLEOTIDE SEQUENCE [LARGE SCALE GENOMIC DNA]</scope>
    <source>
        <strain evidence="2">ATCC 700054 / DSM 10555 / JCM 9379 / NBRC 101784 / NCIMB 13414 / VKM Ac-1990 / NM-1</strain>
    </source>
</reference>
<protein>
    <recommendedName>
        <fullName evidence="3">Pentapeptide repeat-containing protein</fullName>
    </recommendedName>
</protein>
<dbReference type="STRING" id="1032480.MLP_04460"/>
<keyword evidence="2" id="KW-1185">Reference proteome</keyword>
<dbReference type="Gene3D" id="2.160.20.80">
    <property type="entry name" value="E3 ubiquitin-protein ligase SopA"/>
    <property type="match status" value="1"/>
</dbReference>
<accession>F5XJW4</accession>
<dbReference type="InterPro" id="IPR001646">
    <property type="entry name" value="5peptide_repeat"/>
</dbReference>
<dbReference type="AlphaFoldDB" id="F5XJW4"/>
<organism evidence="1 2">
    <name type="scientific">Microlunatus phosphovorus (strain ATCC 700054 / DSM 10555 / JCM 9379 / NBRC 101784 / NCIMB 13414 / VKM Ac-1990 / NM-1)</name>
    <dbReference type="NCBI Taxonomy" id="1032480"/>
    <lineage>
        <taxon>Bacteria</taxon>
        <taxon>Bacillati</taxon>
        <taxon>Actinomycetota</taxon>
        <taxon>Actinomycetes</taxon>
        <taxon>Propionibacteriales</taxon>
        <taxon>Propionibacteriaceae</taxon>
        <taxon>Microlunatus</taxon>
    </lineage>
</organism>
<sequence>MPNPLEPVQPVPPKIATRKQVARTPWDGERLLDGDSHATVSYEQVELTDLDLRHSTFSECGFTGVDLTGSDLTGAHLVETELTEIEAAHLKAPRSLWRHNTLTRSRLGAVEAYEATLDQLVVSDSKISYLNGRGSIWSDVLMQRCVIDELDLLGAKLTRVRFEDCQIRSLGLDRASCRSVDLRSAELREVTGLAGLAGCTITPEQLYDLSGALAAHLGIHVAQH</sequence>
<evidence type="ECO:0008006" key="3">
    <source>
        <dbReference type="Google" id="ProtNLM"/>
    </source>
</evidence>
<dbReference type="eggNOG" id="COG1357">
    <property type="taxonomic scope" value="Bacteria"/>
</dbReference>
<dbReference type="Pfam" id="PF00805">
    <property type="entry name" value="Pentapeptide"/>
    <property type="match status" value="1"/>
</dbReference>
<dbReference type="EMBL" id="AP012204">
    <property type="protein sequence ID" value="BAK33460.1"/>
    <property type="molecule type" value="Genomic_DNA"/>
</dbReference>
<name>F5XJW4_MICPN</name>
<gene>
    <name evidence="1" type="ordered locus">MLP_04460</name>
</gene>
<proteinExistence type="predicted"/>